<keyword evidence="1" id="KW-0472">Membrane</keyword>
<feature type="transmembrane region" description="Helical" evidence="1">
    <location>
        <begin position="47"/>
        <end position="69"/>
    </location>
</feature>
<evidence type="ECO:0000313" key="2">
    <source>
        <dbReference type="EMBL" id="SDJ60815.1"/>
    </source>
</evidence>
<evidence type="ECO:0000313" key="3">
    <source>
        <dbReference type="Proteomes" id="UP000199682"/>
    </source>
</evidence>
<dbReference type="AlphaFoldDB" id="A0A1G8V663"/>
<dbReference type="RefSeq" id="WP_090004939.1">
    <property type="nucleotide sequence ID" value="NZ_FNET01000002.1"/>
</dbReference>
<dbReference type="Pfam" id="PF06993">
    <property type="entry name" value="DUF1304"/>
    <property type="match status" value="1"/>
</dbReference>
<dbReference type="EMBL" id="FNET01000002">
    <property type="protein sequence ID" value="SDJ60815.1"/>
    <property type="molecule type" value="Genomic_DNA"/>
</dbReference>
<proteinExistence type="predicted"/>
<name>A0A1G8V663_9PSEU</name>
<accession>A0A1G8V663</accession>
<reference evidence="3" key="1">
    <citation type="submission" date="2016-10" db="EMBL/GenBank/DDBJ databases">
        <authorList>
            <person name="Varghese N."/>
            <person name="Submissions S."/>
        </authorList>
    </citation>
    <scope>NUCLEOTIDE SEQUENCE [LARGE SCALE GENOMIC DNA]</scope>
    <source>
        <strain evidence="3">DSM 44796</strain>
    </source>
</reference>
<organism evidence="2 3">
    <name type="scientific">Lentzea albidocapillata subsp. violacea</name>
    <dbReference type="NCBI Taxonomy" id="128104"/>
    <lineage>
        <taxon>Bacteria</taxon>
        <taxon>Bacillati</taxon>
        <taxon>Actinomycetota</taxon>
        <taxon>Actinomycetes</taxon>
        <taxon>Pseudonocardiales</taxon>
        <taxon>Pseudonocardiaceae</taxon>
        <taxon>Lentzea</taxon>
    </lineage>
</organism>
<evidence type="ECO:0000256" key="1">
    <source>
        <dbReference type="SAM" id="Phobius"/>
    </source>
</evidence>
<dbReference type="InterPro" id="IPR009732">
    <property type="entry name" value="DUF1304"/>
</dbReference>
<keyword evidence="1" id="KW-0812">Transmembrane</keyword>
<feature type="transmembrane region" description="Helical" evidence="1">
    <location>
        <begin position="81"/>
        <end position="99"/>
    </location>
</feature>
<dbReference type="Proteomes" id="UP000199682">
    <property type="component" value="Unassembled WGS sequence"/>
</dbReference>
<sequence length="129" mass="13766">MSVVAQIAAVVAALVHLVVWVCEAFLIGRVHQSMFGQPARDVPAIRLWAFGVGFYNLFLACGLVAGLIALHGGHELVGRTLVFYVSWFMLAGSVVLAVADQLELSRPRNQAWGGVAAEGIPPLVVLLFA</sequence>
<keyword evidence="1" id="KW-1133">Transmembrane helix</keyword>
<feature type="transmembrane region" description="Helical" evidence="1">
    <location>
        <begin position="6"/>
        <end position="26"/>
    </location>
</feature>
<protein>
    <submittedName>
        <fullName evidence="2">Putative membrane protein</fullName>
    </submittedName>
</protein>
<gene>
    <name evidence="2" type="ORF">SAMN04488074_102504</name>
</gene>